<dbReference type="HOGENOM" id="CLU_3194881_0_0_6"/>
<proteinExistence type="predicted"/>
<protein>
    <submittedName>
        <fullName evidence="1">Uncharacterized protein</fullName>
    </submittedName>
</protein>
<reference evidence="2" key="1">
    <citation type="submission" date="2010-03" db="EMBL/GenBank/DDBJ databases">
        <title>Complete sequence of Mobiluncus curtisii ATCC 43063.</title>
        <authorList>
            <person name="Muzny D."/>
            <person name="Qin X."/>
            <person name="Deng J."/>
            <person name="Jiang H."/>
            <person name="Liu Y."/>
            <person name="Qu J."/>
            <person name="Song X.-Z."/>
            <person name="Zhang L."/>
            <person name="Thornton R."/>
            <person name="Coyle M."/>
            <person name="Francisco L."/>
            <person name="Jackson L."/>
            <person name="Javaid M."/>
            <person name="Korchina V."/>
            <person name="Kovar C."/>
            <person name="Mata R."/>
            <person name="Mathew T."/>
            <person name="Ngo R."/>
            <person name="Nguyen L."/>
            <person name="Nguyen N."/>
            <person name="Okwuonu G."/>
            <person name="Ongeri F."/>
            <person name="Pham C."/>
            <person name="Simmons D."/>
            <person name="Wilczek-Boney K."/>
            <person name="Hale W."/>
            <person name="Jakkamsetti A."/>
            <person name="Pham P."/>
            <person name="Ruth R."/>
            <person name="San Lucas F."/>
            <person name="Warren J."/>
            <person name="Zhang J."/>
            <person name="Zhao Z."/>
            <person name="Zhou C."/>
            <person name="Zhu D."/>
            <person name="Lee S."/>
            <person name="Bess C."/>
            <person name="Blankenburg K."/>
            <person name="Forbes L."/>
            <person name="Fu Q."/>
            <person name="Gubbala S."/>
            <person name="Hirani K."/>
            <person name="Jayaseelan J.C."/>
            <person name="Lara F."/>
            <person name="Munidasa M."/>
            <person name="Palculict T."/>
            <person name="Patil S."/>
            <person name="Pu L.-L."/>
            <person name="Saada N."/>
            <person name="Tang L."/>
            <person name="Weissenberger G."/>
            <person name="Zhu Y."/>
            <person name="Hemphill L."/>
            <person name="Shang Y."/>
            <person name="Youmans B."/>
            <person name="Ayvaz T."/>
            <person name="Ross M."/>
            <person name="Santibanez J."/>
            <person name="Aqrawi P."/>
            <person name="Gross S."/>
            <person name="Joshi V."/>
            <person name="Fowler G."/>
            <person name="Nazareth L."/>
            <person name="Reid J."/>
            <person name="Worley K."/>
            <person name="Petrosino J."/>
            <person name="Highlander S."/>
            <person name="Gibbs R."/>
            <person name="Gibbs R."/>
        </authorList>
    </citation>
    <scope>NUCLEOTIDE SEQUENCE [LARGE SCALE GENOMIC DNA]</scope>
    <source>
        <strain evidence="2">ATCC 19194</strain>
    </source>
</reference>
<dbReference type="Proteomes" id="UP000003085">
    <property type="component" value="Unassembled WGS sequence"/>
</dbReference>
<sequence length="45" mass="5004">MLSTLILQNKADLFNNSAKIENVSGMIQQFLTNIGSIHGNRMPRS</sequence>
<dbReference type="EMBL" id="ADMT01000214">
    <property type="protein sequence ID" value="EFF81671.1"/>
    <property type="molecule type" value="Genomic_DNA"/>
</dbReference>
<gene>
    <name evidence="1" type="ORF">HMP0015_2847</name>
</gene>
<evidence type="ECO:0000313" key="2">
    <source>
        <dbReference type="Proteomes" id="UP000003085"/>
    </source>
</evidence>
<dbReference type="AlphaFoldDB" id="D4XT05"/>
<comment type="caution">
    <text evidence="1">The sequence shown here is derived from an EMBL/GenBank/DDBJ whole genome shotgun (WGS) entry which is preliminary data.</text>
</comment>
<accession>D4XT05</accession>
<organism evidence="1 2">
    <name type="scientific">Acinetobacter haemolyticus ATCC 19194</name>
    <dbReference type="NCBI Taxonomy" id="707232"/>
    <lineage>
        <taxon>Bacteria</taxon>
        <taxon>Pseudomonadati</taxon>
        <taxon>Pseudomonadota</taxon>
        <taxon>Gammaproteobacteria</taxon>
        <taxon>Moraxellales</taxon>
        <taxon>Moraxellaceae</taxon>
        <taxon>Acinetobacter</taxon>
    </lineage>
</organism>
<evidence type="ECO:0000313" key="1">
    <source>
        <dbReference type="EMBL" id="EFF81671.1"/>
    </source>
</evidence>
<name>D4XT05_ACIHA</name>